<evidence type="ECO:0000313" key="2">
    <source>
        <dbReference type="Proteomes" id="UP000766595"/>
    </source>
</evidence>
<organism evidence="1 2">
    <name type="scientific">Prosthecodimorpha staleyi</name>
    <dbReference type="NCBI Taxonomy" id="2840188"/>
    <lineage>
        <taxon>Bacteria</taxon>
        <taxon>Pseudomonadati</taxon>
        <taxon>Pseudomonadota</taxon>
        <taxon>Alphaproteobacteria</taxon>
        <taxon>Hyphomicrobiales</taxon>
        <taxon>Ancalomicrobiaceae</taxon>
        <taxon>Prosthecodimorpha</taxon>
    </lineage>
</organism>
<keyword evidence="2" id="KW-1185">Reference proteome</keyword>
<dbReference type="EMBL" id="JAHHZF010000011">
    <property type="protein sequence ID" value="MBT9291907.1"/>
    <property type="molecule type" value="Genomic_DNA"/>
</dbReference>
<dbReference type="Gene3D" id="1.25.40.10">
    <property type="entry name" value="Tetratricopeptide repeat domain"/>
    <property type="match status" value="1"/>
</dbReference>
<accession>A0A947DAX2</accession>
<evidence type="ECO:0000313" key="1">
    <source>
        <dbReference type="EMBL" id="MBT9291907.1"/>
    </source>
</evidence>
<dbReference type="RefSeq" id="WP_261970435.1">
    <property type="nucleotide sequence ID" value="NZ_JAHHZF010000011.1"/>
</dbReference>
<reference evidence="1 2" key="1">
    <citation type="submission" date="2021-06" db="EMBL/GenBank/DDBJ databases">
        <authorList>
            <person name="Grouzdev D.S."/>
            <person name="Koziaeva V."/>
        </authorList>
    </citation>
    <scope>NUCLEOTIDE SEQUENCE [LARGE SCALE GENOMIC DNA]</scope>
    <source>
        <strain evidence="1 2">22</strain>
    </source>
</reference>
<name>A0A947DAX2_9HYPH</name>
<dbReference type="Proteomes" id="UP000766595">
    <property type="component" value="Unassembled WGS sequence"/>
</dbReference>
<dbReference type="InterPro" id="IPR011990">
    <property type="entry name" value="TPR-like_helical_dom_sf"/>
</dbReference>
<protein>
    <recommendedName>
        <fullName evidence="3">Sel1 repeat family protein</fullName>
    </recommendedName>
</protein>
<dbReference type="SUPFAM" id="SSF81901">
    <property type="entry name" value="HCP-like"/>
    <property type="match status" value="1"/>
</dbReference>
<gene>
    <name evidence="1" type="ORF">KL771_20755</name>
</gene>
<sequence length="220" mass="24011">MNTEGVDLEKAGRPCDALERYRAASDLGGGKGAANAARILFAGRCGDADVPMAVSFMTLAARRGEKTTQRVLASLYLDGKHVSQDIYLFHYWARRALSLGSELLLDDSLEGLSNQVEDMIAQRNLTAAATVAGNVLKKNGYDIAYPAFKHALVLYGWDVGCSYFGVLPAVLAIDEIKDKYCGSASYDKRICEGYYSAVVKSYQPKIFSSVPCIGSRLRDW</sequence>
<dbReference type="AlphaFoldDB" id="A0A947DAX2"/>
<evidence type="ECO:0008006" key="3">
    <source>
        <dbReference type="Google" id="ProtNLM"/>
    </source>
</evidence>
<comment type="caution">
    <text evidence="1">The sequence shown here is derived from an EMBL/GenBank/DDBJ whole genome shotgun (WGS) entry which is preliminary data.</text>
</comment>
<proteinExistence type="predicted"/>